<feature type="domain" description="Calcineurin-like phosphoesterase" evidence="8">
    <location>
        <begin position="1"/>
        <end position="213"/>
    </location>
</feature>
<evidence type="ECO:0000256" key="4">
    <source>
        <dbReference type="ARBA" id="ARBA00022722"/>
    </source>
</evidence>
<dbReference type="Gene3D" id="3.60.21.10">
    <property type="match status" value="1"/>
</dbReference>
<dbReference type="Pfam" id="PF00149">
    <property type="entry name" value="Metallophos"/>
    <property type="match status" value="1"/>
</dbReference>
<dbReference type="Pfam" id="PF12320">
    <property type="entry name" value="SbcD_C"/>
    <property type="match status" value="1"/>
</dbReference>
<dbReference type="InterPro" id="IPR050535">
    <property type="entry name" value="DNA_Repair-Maintenance_Comp"/>
</dbReference>
<dbReference type="InterPro" id="IPR029052">
    <property type="entry name" value="Metallo-depent_PP-like"/>
</dbReference>
<dbReference type="CDD" id="cd00840">
    <property type="entry name" value="MPP_Mre11_N"/>
    <property type="match status" value="1"/>
</dbReference>
<dbReference type="InterPro" id="IPR026843">
    <property type="entry name" value="SbcD_C"/>
</dbReference>
<dbReference type="InterPro" id="IPR004593">
    <property type="entry name" value="SbcD"/>
</dbReference>
<organism evidence="10 11">
    <name type="scientific">Lacticaseibacillus pabuli</name>
    <dbReference type="NCBI Taxonomy" id="3025672"/>
    <lineage>
        <taxon>Bacteria</taxon>
        <taxon>Bacillati</taxon>
        <taxon>Bacillota</taxon>
        <taxon>Bacilli</taxon>
        <taxon>Lactobacillales</taxon>
        <taxon>Lactobacillaceae</taxon>
        <taxon>Lacticaseibacillus</taxon>
    </lineage>
</organism>
<keyword evidence="5 7" id="KW-0378">Hydrolase</keyword>
<accession>A0ABY7WV36</accession>
<keyword evidence="11" id="KW-1185">Reference proteome</keyword>
<comment type="similarity">
    <text evidence="1 7">Belongs to the SbcD family.</text>
</comment>
<keyword evidence="7" id="KW-0235">DNA replication</keyword>
<sequence length="370" mass="41215">MRILHTADWHIGKGLAGFDLLDVQRRSFEKLRQVAKDKKVDAMIIAGDVYDRALANAATVRVVNGMFKTLNLDDKLPLLVISGNHDSPARLATGREWFKDTGLHLNTEVGESLTPVVIGDTQFFLLPYFDPIDAQHAFDDDSLTTIEAAMRVVVAKMQERFDPDKHHVLVAHFFAAGSTHSGSETKVNVGGLDAVPLDLLDPFDYVALGHLHNRGAVHAEKVQYAGSLLKYDVSEVNQQKGCYILDTDTMTREFVPIVQEPEFVHITDSFANITAGSEPLTDAANYVQFTLTDTAVIPDLMNRLRKVYPHTVGVDRATHVNIEESVHEFDEQLDPMKLLNQFYGDTIGRDMDADEQAWAQKTLTAVVKED</sequence>
<keyword evidence="4 7" id="KW-0540">Nuclease</keyword>
<comment type="subunit">
    <text evidence="2 7">Heterodimer of SbcC and SbcD.</text>
</comment>
<comment type="function">
    <text evidence="7">SbcCD cleaves DNA hairpin structures. These structures can inhibit DNA replication and are intermediates in certain DNA recombination reactions. The complex acts as a 3'-&gt;5' double strand exonuclease that can open hairpins. It also has a 5' single-strand endonuclease activity.</text>
</comment>
<dbReference type="RefSeq" id="WP_274260867.1">
    <property type="nucleotide sequence ID" value="NZ_CP117884.1"/>
</dbReference>
<evidence type="ECO:0000256" key="5">
    <source>
        <dbReference type="ARBA" id="ARBA00022801"/>
    </source>
</evidence>
<dbReference type="Proteomes" id="UP001220377">
    <property type="component" value="Chromosome"/>
</dbReference>
<reference evidence="10 11" key="1">
    <citation type="submission" date="2023-02" db="EMBL/GenBank/DDBJ databases">
        <title>Genome sequence of Lacticaseibacillus sp. KACC 23028.</title>
        <authorList>
            <person name="Kim S."/>
            <person name="Heo J."/>
            <person name="Kwon S.-W."/>
        </authorList>
    </citation>
    <scope>NUCLEOTIDE SEQUENCE [LARGE SCALE GENOMIC DNA]</scope>
    <source>
        <strain evidence="10 11">KACC 23028</strain>
    </source>
</reference>
<evidence type="ECO:0000256" key="3">
    <source>
        <dbReference type="ARBA" id="ARBA00013365"/>
    </source>
</evidence>
<proteinExistence type="inferred from homology"/>
<gene>
    <name evidence="7" type="primary">sbcD</name>
    <name evidence="10" type="ORF">PQ472_01865</name>
</gene>
<evidence type="ECO:0000259" key="9">
    <source>
        <dbReference type="Pfam" id="PF12320"/>
    </source>
</evidence>
<keyword evidence="6 7" id="KW-0269">Exonuclease</keyword>
<protein>
    <recommendedName>
        <fullName evidence="3 7">Nuclease SbcCD subunit D</fullName>
    </recommendedName>
</protein>
<dbReference type="PANTHER" id="PTHR30337">
    <property type="entry name" value="COMPONENT OF ATP-DEPENDENT DSDNA EXONUCLEASE"/>
    <property type="match status" value="1"/>
</dbReference>
<evidence type="ECO:0000313" key="10">
    <source>
        <dbReference type="EMBL" id="WDF83015.1"/>
    </source>
</evidence>
<evidence type="ECO:0000256" key="6">
    <source>
        <dbReference type="ARBA" id="ARBA00022839"/>
    </source>
</evidence>
<dbReference type="EMBL" id="CP117884">
    <property type="protein sequence ID" value="WDF83015.1"/>
    <property type="molecule type" value="Genomic_DNA"/>
</dbReference>
<keyword evidence="7" id="KW-0255">Endonuclease</keyword>
<name>A0ABY7WV36_9LACO</name>
<evidence type="ECO:0000313" key="11">
    <source>
        <dbReference type="Proteomes" id="UP001220377"/>
    </source>
</evidence>
<dbReference type="SUPFAM" id="SSF56300">
    <property type="entry name" value="Metallo-dependent phosphatases"/>
    <property type="match status" value="1"/>
</dbReference>
<dbReference type="NCBIfam" id="TIGR00619">
    <property type="entry name" value="sbcd"/>
    <property type="match status" value="1"/>
</dbReference>
<dbReference type="GO" id="GO:0004527">
    <property type="term" value="F:exonuclease activity"/>
    <property type="evidence" value="ECO:0007669"/>
    <property type="project" value="UniProtKB-KW"/>
</dbReference>
<feature type="domain" description="Nuclease SbcCD subunit D C-terminal" evidence="9">
    <location>
        <begin position="264"/>
        <end position="343"/>
    </location>
</feature>
<evidence type="ECO:0000256" key="2">
    <source>
        <dbReference type="ARBA" id="ARBA00011322"/>
    </source>
</evidence>
<evidence type="ECO:0000256" key="1">
    <source>
        <dbReference type="ARBA" id="ARBA00010555"/>
    </source>
</evidence>
<evidence type="ECO:0000256" key="7">
    <source>
        <dbReference type="RuleBase" id="RU363069"/>
    </source>
</evidence>
<dbReference type="InterPro" id="IPR041796">
    <property type="entry name" value="Mre11_N"/>
</dbReference>
<dbReference type="InterPro" id="IPR004843">
    <property type="entry name" value="Calcineurin-like_PHP"/>
</dbReference>
<keyword evidence="7" id="KW-0233">DNA recombination</keyword>
<evidence type="ECO:0000259" key="8">
    <source>
        <dbReference type="Pfam" id="PF00149"/>
    </source>
</evidence>
<dbReference type="PANTHER" id="PTHR30337:SF0">
    <property type="entry name" value="NUCLEASE SBCCD SUBUNIT D"/>
    <property type="match status" value="1"/>
</dbReference>